<keyword evidence="3" id="KW-0762">Sugar transport</keyword>
<dbReference type="NCBIfam" id="TIGR00830">
    <property type="entry name" value="PTBA"/>
    <property type="match status" value="1"/>
</dbReference>
<dbReference type="GO" id="GO:0005737">
    <property type="term" value="C:cytoplasm"/>
    <property type="evidence" value="ECO:0007669"/>
    <property type="project" value="UniProtKB-SubCell"/>
</dbReference>
<dbReference type="AlphaFoldDB" id="A0A4R2T4A9"/>
<name>A0A4R2T4A9_9PAST</name>
<evidence type="ECO:0000256" key="5">
    <source>
        <dbReference type="ARBA" id="ARBA00022683"/>
    </source>
</evidence>
<keyword evidence="2" id="KW-0813">Transport</keyword>
<keyword evidence="6" id="KW-0418">Kinase</keyword>
<dbReference type="Proteomes" id="UP000295763">
    <property type="component" value="Unassembled WGS sequence"/>
</dbReference>
<comment type="subcellular location">
    <subcellularLocation>
        <location evidence="1">Cytoplasm</location>
    </subcellularLocation>
</comment>
<organism evidence="12 13">
    <name type="scientific">Cricetibacter osteomyelitidis</name>
    <dbReference type="NCBI Taxonomy" id="1521931"/>
    <lineage>
        <taxon>Bacteria</taxon>
        <taxon>Pseudomonadati</taxon>
        <taxon>Pseudomonadota</taxon>
        <taxon>Gammaproteobacteria</taxon>
        <taxon>Pasteurellales</taxon>
        <taxon>Pasteurellaceae</taxon>
        <taxon>Cricetibacter</taxon>
    </lineage>
</organism>
<evidence type="ECO:0000256" key="8">
    <source>
        <dbReference type="ARBA" id="ARBA00042296"/>
    </source>
</evidence>
<protein>
    <recommendedName>
        <fullName evidence="7">PTS system glucose-specific EIIA component</fullName>
    </recommendedName>
    <alternativeName>
        <fullName evidence="10">EIIA-Glc</fullName>
    </alternativeName>
    <alternativeName>
        <fullName evidence="9">EIII-Glc</fullName>
    </alternativeName>
    <alternativeName>
        <fullName evidence="8">Glucose-specific phosphotransferase enzyme IIA component</fullName>
    </alternativeName>
</protein>
<dbReference type="SUPFAM" id="SSF51261">
    <property type="entry name" value="Duplicated hybrid motif"/>
    <property type="match status" value="1"/>
</dbReference>
<gene>
    <name evidence="12" type="ORF">EDC44_101207</name>
</gene>
<comment type="caution">
    <text evidence="12">The sequence shown here is derived from an EMBL/GenBank/DDBJ whole genome shotgun (WGS) entry which is preliminary data.</text>
</comment>
<dbReference type="GO" id="GO:0009401">
    <property type="term" value="P:phosphoenolpyruvate-dependent sugar phosphotransferase system"/>
    <property type="evidence" value="ECO:0007669"/>
    <property type="project" value="UniProtKB-KW"/>
</dbReference>
<evidence type="ECO:0000256" key="3">
    <source>
        <dbReference type="ARBA" id="ARBA00022597"/>
    </source>
</evidence>
<dbReference type="EMBL" id="SLYB01000001">
    <property type="protein sequence ID" value="TCP97819.1"/>
    <property type="molecule type" value="Genomic_DNA"/>
</dbReference>
<dbReference type="InterPro" id="IPR050890">
    <property type="entry name" value="PTS_EIIA_component"/>
</dbReference>
<evidence type="ECO:0000256" key="10">
    <source>
        <dbReference type="ARBA" id="ARBA00042873"/>
    </source>
</evidence>
<dbReference type="PANTHER" id="PTHR45008:SF1">
    <property type="entry name" value="PTS SYSTEM GLUCOSE-SPECIFIC EIIA COMPONENT"/>
    <property type="match status" value="1"/>
</dbReference>
<dbReference type="OrthoDB" id="92465at2"/>
<feature type="domain" description="PTS EIIA type-1" evidence="11">
    <location>
        <begin position="21"/>
        <end position="124"/>
    </location>
</feature>
<dbReference type="GO" id="GO:0016301">
    <property type="term" value="F:kinase activity"/>
    <property type="evidence" value="ECO:0007669"/>
    <property type="project" value="UniProtKB-KW"/>
</dbReference>
<evidence type="ECO:0000256" key="9">
    <source>
        <dbReference type="ARBA" id="ARBA00042526"/>
    </source>
</evidence>
<dbReference type="Gene3D" id="2.70.70.10">
    <property type="entry name" value="Glucose Permease (Domain IIA)"/>
    <property type="match status" value="1"/>
</dbReference>
<dbReference type="Pfam" id="PF00358">
    <property type="entry name" value="PTS_EIIA_1"/>
    <property type="match status" value="1"/>
</dbReference>
<sequence length="150" mass="16449">MNLSFAVPMSGKLLALNQVPDENFASKVLGDGFAIQLDGEVVVSPFDGIVIAAFPTGHAFIIRRDDGMEVLIHIGLNSAGKPKAFRMQVEKYAQVKQGDVLVYVDKNKLGDSPEELISPIVFANPDIKITLNNENQHIFVRDTESIQVKL</sequence>
<evidence type="ECO:0000256" key="2">
    <source>
        <dbReference type="ARBA" id="ARBA00022448"/>
    </source>
</evidence>
<evidence type="ECO:0000256" key="6">
    <source>
        <dbReference type="ARBA" id="ARBA00022777"/>
    </source>
</evidence>
<keyword evidence="5" id="KW-0598">Phosphotransferase system</keyword>
<dbReference type="InterPro" id="IPR001127">
    <property type="entry name" value="PTS_EIIA_1_perm"/>
</dbReference>
<evidence type="ECO:0000256" key="4">
    <source>
        <dbReference type="ARBA" id="ARBA00022679"/>
    </source>
</evidence>
<keyword evidence="13" id="KW-1185">Reference proteome</keyword>
<evidence type="ECO:0000256" key="1">
    <source>
        <dbReference type="ARBA" id="ARBA00004496"/>
    </source>
</evidence>
<evidence type="ECO:0000256" key="7">
    <source>
        <dbReference type="ARBA" id="ARBA00039163"/>
    </source>
</evidence>
<accession>A0A4R2T4A9</accession>
<dbReference type="PANTHER" id="PTHR45008">
    <property type="entry name" value="PTS SYSTEM GLUCOSE-SPECIFIC EIIA COMPONENT"/>
    <property type="match status" value="1"/>
</dbReference>
<proteinExistence type="predicted"/>
<reference evidence="12 13" key="1">
    <citation type="submission" date="2019-03" db="EMBL/GenBank/DDBJ databases">
        <title>Genomic Encyclopedia of Type Strains, Phase IV (KMG-IV): sequencing the most valuable type-strain genomes for metagenomic binning, comparative biology and taxonomic classification.</title>
        <authorList>
            <person name="Goeker M."/>
        </authorList>
    </citation>
    <scope>NUCLEOTIDE SEQUENCE [LARGE SCALE GENOMIC DNA]</scope>
    <source>
        <strain evidence="12 13">DSM 28404</strain>
    </source>
</reference>
<dbReference type="RefSeq" id="WP_131974464.1">
    <property type="nucleotide sequence ID" value="NZ_SLYB01000001.1"/>
</dbReference>
<evidence type="ECO:0000313" key="12">
    <source>
        <dbReference type="EMBL" id="TCP97819.1"/>
    </source>
</evidence>
<dbReference type="PROSITE" id="PS51093">
    <property type="entry name" value="PTS_EIIA_TYPE_1"/>
    <property type="match status" value="1"/>
</dbReference>
<evidence type="ECO:0000259" key="11">
    <source>
        <dbReference type="PROSITE" id="PS51093"/>
    </source>
</evidence>
<keyword evidence="4" id="KW-0808">Transferase</keyword>
<evidence type="ECO:0000313" key="13">
    <source>
        <dbReference type="Proteomes" id="UP000295763"/>
    </source>
</evidence>
<dbReference type="InterPro" id="IPR011055">
    <property type="entry name" value="Dup_hybrid_motif"/>
</dbReference>